<keyword evidence="2" id="KW-1185">Reference proteome</keyword>
<comment type="caution">
    <text evidence="1">The sequence shown here is derived from an EMBL/GenBank/DDBJ whole genome shotgun (WGS) entry which is preliminary data.</text>
</comment>
<dbReference type="EMBL" id="VIVK01000001">
    <property type="protein sequence ID" value="TWD82224.1"/>
    <property type="molecule type" value="Genomic_DNA"/>
</dbReference>
<dbReference type="AlphaFoldDB" id="A0A561BTK5"/>
<gene>
    <name evidence="1" type="ORF">FB561_3352</name>
</gene>
<dbReference type="Proteomes" id="UP000318380">
    <property type="component" value="Unassembled WGS sequence"/>
</dbReference>
<protein>
    <submittedName>
        <fullName evidence="1">Uncharacterized protein</fullName>
    </submittedName>
</protein>
<proteinExistence type="predicted"/>
<evidence type="ECO:0000313" key="2">
    <source>
        <dbReference type="Proteomes" id="UP000318380"/>
    </source>
</evidence>
<reference evidence="1 2" key="1">
    <citation type="submission" date="2019-06" db="EMBL/GenBank/DDBJ databases">
        <title>Sequencing the genomes of 1000 actinobacteria strains.</title>
        <authorList>
            <person name="Klenk H.-P."/>
        </authorList>
    </citation>
    <scope>NUCLEOTIDE SEQUENCE [LARGE SCALE GENOMIC DNA]</scope>
    <source>
        <strain evidence="1 2">DSM 24683</strain>
    </source>
</reference>
<dbReference type="RefSeq" id="WP_145807663.1">
    <property type="nucleotide sequence ID" value="NZ_VIVK01000001.1"/>
</dbReference>
<dbReference type="OrthoDB" id="192660at2"/>
<evidence type="ECO:0000313" key="1">
    <source>
        <dbReference type="EMBL" id="TWD82224.1"/>
    </source>
</evidence>
<organism evidence="1 2">
    <name type="scientific">Kribbella amoyensis</name>
    <dbReference type="NCBI Taxonomy" id="996641"/>
    <lineage>
        <taxon>Bacteria</taxon>
        <taxon>Bacillati</taxon>
        <taxon>Actinomycetota</taxon>
        <taxon>Actinomycetes</taxon>
        <taxon>Propionibacteriales</taxon>
        <taxon>Kribbellaceae</taxon>
        <taxon>Kribbella</taxon>
    </lineage>
</organism>
<name>A0A561BTK5_9ACTN</name>
<sequence>MVRSEQDERSLAELELALVAGAWRELGVSGWSRTHGDWAIDPEPLIIRTAELADEDARLRDEALDWCIHYWRYISRTRLRGLLRKRSDEAAEAWGRFAATVNEHSIARWPNATDPMPYKITGRSSMPSMEQPSRAWLRLRATFGVGARAEILRYFLSGRTVSSTALIAEHAQYAKRNIDIECDSLEKAGVLRRRKLGNRYLYSLVRADALREFAGEIAPIRPSWSALLTVTAAFVGLENTSHDLPDRVLMVESFRILQSLEDALDALDIEDRPRFARPQDHWPEIRRFAAGHLSAWAAGDWVPKDR</sequence>
<accession>A0A561BTK5</accession>